<reference evidence="3 4" key="1">
    <citation type="journal article" date="2015" name="Stand. Genomic Sci.">
        <title>Genomic Encyclopedia of Bacterial and Archaeal Type Strains, Phase III: the genomes of soil and plant-associated and newly described type strains.</title>
        <authorList>
            <person name="Whitman W.B."/>
            <person name="Woyke T."/>
            <person name="Klenk H.P."/>
            <person name="Zhou Y."/>
            <person name="Lilburn T.G."/>
            <person name="Beck B.J."/>
            <person name="De Vos P."/>
            <person name="Vandamme P."/>
            <person name="Eisen J.A."/>
            <person name="Garrity G."/>
            <person name="Hugenholtz P."/>
            <person name="Kyrpides N.C."/>
        </authorList>
    </citation>
    <scope>NUCLEOTIDE SEQUENCE [LARGE SCALE GENOMIC DNA]</scope>
    <source>
        <strain evidence="3 4">CGMCC 1.10822</strain>
    </source>
</reference>
<feature type="signal peptide" evidence="1">
    <location>
        <begin position="1"/>
        <end position="22"/>
    </location>
</feature>
<dbReference type="AlphaFoldDB" id="A0A562R3I3"/>
<feature type="chain" id="PRO_5021792550" evidence="1">
    <location>
        <begin position="23"/>
        <end position="246"/>
    </location>
</feature>
<keyword evidence="1" id="KW-0732">Signal</keyword>
<comment type="caution">
    <text evidence="3">The sequence shown here is derived from an EMBL/GenBank/DDBJ whole genome shotgun (WGS) entry which is preliminary data.</text>
</comment>
<evidence type="ECO:0000256" key="1">
    <source>
        <dbReference type="SAM" id="SignalP"/>
    </source>
</evidence>
<dbReference type="Gene3D" id="3.40.190.10">
    <property type="entry name" value="Periplasmic binding protein-like II"/>
    <property type="match status" value="2"/>
</dbReference>
<dbReference type="Proteomes" id="UP000318431">
    <property type="component" value="Unassembled WGS sequence"/>
</dbReference>
<dbReference type="SUPFAM" id="SSF53850">
    <property type="entry name" value="Periplasmic binding protein-like II"/>
    <property type="match status" value="1"/>
</dbReference>
<protein>
    <submittedName>
        <fullName evidence="3">Polar amino acid transport system substrate-binding protein</fullName>
    </submittedName>
</protein>
<evidence type="ECO:0000313" key="3">
    <source>
        <dbReference type="EMBL" id="TWI63629.1"/>
    </source>
</evidence>
<organism evidence="3 4">
    <name type="scientific">Pseudoduganella lurida</name>
    <dbReference type="NCBI Taxonomy" id="1036180"/>
    <lineage>
        <taxon>Bacteria</taxon>
        <taxon>Pseudomonadati</taxon>
        <taxon>Pseudomonadota</taxon>
        <taxon>Betaproteobacteria</taxon>
        <taxon>Burkholderiales</taxon>
        <taxon>Oxalobacteraceae</taxon>
        <taxon>Telluria group</taxon>
        <taxon>Pseudoduganella</taxon>
    </lineage>
</organism>
<name>A0A562R3I3_9BURK</name>
<dbReference type="EMBL" id="VLLB01000006">
    <property type="protein sequence ID" value="TWI63629.1"/>
    <property type="molecule type" value="Genomic_DNA"/>
</dbReference>
<dbReference type="SMART" id="SM00062">
    <property type="entry name" value="PBPb"/>
    <property type="match status" value="1"/>
</dbReference>
<dbReference type="InterPro" id="IPR001638">
    <property type="entry name" value="Solute-binding_3/MltF_N"/>
</dbReference>
<evidence type="ECO:0000259" key="2">
    <source>
        <dbReference type="SMART" id="SM00062"/>
    </source>
</evidence>
<gene>
    <name evidence="3" type="ORF">IP91_03601</name>
</gene>
<dbReference type="Pfam" id="PF00497">
    <property type="entry name" value="SBP_bac_3"/>
    <property type="match status" value="1"/>
</dbReference>
<dbReference type="PANTHER" id="PTHR38834">
    <property type="entry name" value="PERIPLASMIC SUBSTRATE BINDING PROTEIN FAMILY 3"/>
    <property type="match status" value="1"/>
</dbReference>
<evidence type="ECO:0000313" key="4">
    <source>
        <dbReference type="Proteomes" id="UP000318431"/>
    </source>
</evidence>
<accession>A0A562R3I3</accession>
<dbReference type="PANTHER" id="PTHR38834:SF3">
    <property type="entry name" value="SOLUTE-BINDING PROTEIN FAMILY 3_N-TERMINAL DOMAIN-CONTAINING PROTEIN"/>
    <property type="match status" value="1"/>
</dbReference>
<keyword evidence="4" id="KW-1185">Reference proteome</keyword>
<proteinExistence type="predicted"/>
<sequence length="246" mass="26817">MRMTVRFIFAAAVLACALPSFAAPPAAAPWRIATSDLPPLSIERDPAKPGALTEIVRELAKRAGVPASVEFVPWKRALFMATQPRTAIFPLTRTPERENAFRWLAPLYREQFVFMAEAGGTNVADLAALRQRRIAILRGSAQVENLKAMGYTRLVPTASMVEGLRFVHQGMADAIYGDQAIVSHTARRLYPQGTWTASAALLSTTTWLGGSPDFGEDEAAALQAALEAMRADGSYARILRSYALPR</sequence>
<feature type="domain" description="Solute-binding protein family 3/N-terminal" evidence="2">
    <location>
        <begin position="29"/>
        <end position="246"/>
    </location>
</feature>